<evidence type="ECO:0000313" key="4">
    <source>
        <dbReference type="EMBL" id="MDN4475566.1"/>
    </source>
</evidence>
<dbReference type="PROSITE" id="PS51109">
    <property type="entry name" value="G5"/>
    <property type="match status" value="1"/>
</dbReference>
<name>A0ABT8G8W0_9MICO</name>
<feature type="compositionally biased region" description="Low complexity" evidence="2">
    <location>
        <begin position="160"/>
        <end position="175"/>
    </location>
</feature>
<dbReference type="Pfam" id="PF01464">
    <property type="entry name" value="SLT"/>
    <property type="match status" value="1"/>
</dbReference>
<dbReference type="SUPFAM" id="SSF53955">
    <property type="entry name" value="Lysozyme-like"/>
    <property type="match status" value="1"/>
</dbReference>
<comment type="caution">
    <text evidence="4">The sequence shown here is derived from an EMBL/GenBank/DDBJ whole genome shotgun (WGS) entry which is preliminary data.</text>
</comment>
<dbReference type="InterPro" id="IPR023346">
    <property type="entry name" value="Lysozyme-like_dom_sf"/>
</dbReference>
<evidence type="ECO:0000313" key="5">
    <source>
        <dbReference type="Proteomes" id="UP001172728"/>
    </source>
</evidence>
<feature type="region of interest" description="Disordered" evidence="2">
    <location>
        <begin position="1"/>
        <end position="21"/>
    </location>
</feature>
<evidence type="ECO:0000256" key="1">
    <source>
        <dbReference type="ARBA" id="ARBA00022729"/>
    </source>
</evidence>
<dbReference type="Gene3D" id="2.20.230.10">
    <property type="entry name" value="Resuscitation-promoting factor rpfb"/>
    <property type="match status" value="1"/>
</dbReference>
<evidence type="ECO:0000259" key="3">
    <source>
        <dbReference type="PROSITE" id="PS51109"/>
    </source>
</evidence>
<keyword evidence="1" id="KW-0732">Signal</keyword>
<reference evidence="4" key="1">
    <citation type="submission" date="2023-06" db="EMBL/GenBank/DDBJ databases">
        <title>Sysu t00192.</title>
        <authorList>
            <person name="Gao L."/>
            <person name="Fang B.-Z."/>
            <person name="Li W.-J."/>
        </authorList>
    </citation>
    <scope>NUCLEOTIDE SEQUENCE</scope>
    <source>
        <strain evidence="4">SYSU T00192</strain>
    </source>
</reference>
<accession>A0ABT8G8W0</accession>
<keyword evidence="5" id="KW-1185">Reference proteome</keyword>
<feature type="region of interest" description="Disordered" evidence="2">
    <location>
        <begin position="155"/>
        <end position="175"/>
    </location>
</feature>
<evidence type="ECO:0000256" key="2">
    <source>
        <dbReference type="SAM" id="MobiDB-lite"/>
    </source>
</evidence>
<dbReference type="EMBL" id="JAUHPW010000004">
    <property type="protein sequence ID" value="MDN4475566.1"/>
    <property type="molecule type" value="Genomic_DNA"/>
</dbReference>
<dbReference type="Pfam" id="PF07501">
    <property type="entry name" value="G5"/>
    <property type="match status" value="1"/>
</dbReference>
<proteinExistence type="predicted"/>
<dbReference type="InterPro" id="IPR011098">
    <property type="entry name" value="G5_dom"/>
</dbReference>
<dbReference type="Proteomes" id="UP001172728">
    <property type="component" value="Unassembled WGS sequence"/>
</dbReference>
<protein>
    <submittedName>
        <fullName evidence="4">G5 domain-containing protein</fullName>
    </submittedName>
</protein>
<organism evidence="4 5">
    <name type="scientific">Demequina litoralis</name>
    <dbReference type="NCBI Taxonomy" id="3051660"/>
    <lineage>
        <taxon>Bacteria</taxon>
        <taxon>Bacillati</taxon>
        <taxon>Actinomycetota</taxon>
        <taxon>Actinomycetes</taxon>
        <taxon>Micrococcales</taxon>
        <taxon>Demequinaceae</taxon>
        <taxon>Demequina</taxon>
    </lineage>
</organism>
<dbReference type="InterPro" id="IPR008258">
    <property type="entry name" value="Transglycosylase_SLT_dom_1"/>
</dbReference>
<feature type="compositionally biased region" description="Basic and acidic residues" evidence="2">
    <location>
        <begin position="12"/>
        <end position="21"/>
    </location>
</feature>
<sequence>MSYRRSNPMPGGRRERRAERGVRTRVLTQVGLGVAVASFAVGSIAAAAVPALTDEQPAATQADLAALPEIATQKSDGAVVKTETKEVAIKPGSVKQDDPDLEKGTEEVVTEGEPGSRVITYDVTYVDGEEVSRVETLTLTVEQPTDEVIAVGTKEETEEATASTSVPATSSVSPGTARALGQQMAASMYGWTGSEWSCLDALWQRESGWNPNAHNPYSGAHGIPQALPGSKMATAGADWATNPATQITWGLGYISGRYGTPCSAWGHSESVGWY</sequence>
<dbReference type="RefSeq" id="WP_301132751.1">
    <property type="nucleotide sequence ID" value="NZ_JAUHPW010000004.1"/>
</dbReference>
<dbReference type="Gene3D" id="1.10.530.10">
    <property type="match status" value="1"/>
</dbReference>
<dbReference type="SMART" id="SM01208">
    <property type="entry name" value="G5"/>
    <property type="match status" value="1"/>
</dbReference>
<feature type="domain" description="G5" evidence="3">
    <location>
        <begin position="75"/>
        <end position="155"/>
    </location>
</feature>
<gene>
    <name evidence="4" type="ORF">QQX09_06835</name>
</gene>